<dbReference type="RefSeq" id="WP_379761955.1">
    <property type="nucleotide sequence ID" value="NZ_JBHSCL010000002.1"/>
</dbReference>
<gene>
    <name evidence="1" type="ORF">ACFOWS_00575</name>
</gene>
<evidence type="ECO:0000313" key="2">
    <source>
        <dbReference type="Proteomes" id="UP001595841"/>
    </source>
</evidence>
<dbReference type="SUPFAM" id="SSF103032">
    <property type="entry name" value="Hypothetical protein YwqG"/>
    <property type="match status" value="1"/>
</dbReference>
<protein>
    <submittedName>
        <fullName evidence="1">DUF1963 domain-containing protein</fullName>
    </submittedName>
</protein>
<comment type="caution">
    <text evidence="1">The sequence shown here is derived from an EMBL/GenBank/DDBJ whole genome shotgun (WGS) entry which is preliminary data.</text>
</comment>
<evidence type="ECO:0000313" key="1">
    <source>
        <dbReference type="EMBL" id="MFC4218605.1"/>
    </source>
</evidence>
<proteinExistence type="predicted"/>
<organism evidence="1 2">
    <name type="scientific">Flagellimonas marina</name>
    <dbReference type="NCBI Taxonomy" id="1775168"/>
    <lineage>
        <taxon>Bacteria</taxon>
        <taxon>Pseudomonadati</taxon>
        <taxon>Bacteroidota</taxon>
        <taxon>Flavobacteriia</taxon>
        <taxon>Flavobacteriales</taxon>
        <taxon>Flavobacteriaceae</taxon>
        <taxon>Flagellimonas</taxon>
    </lineage>
</organism>
<dbReference type="Pfam" id="PF09234">
    <property type="entry name" value="DUF1963"/>
    <property type="match status" value="1"/>
</dbReference>
<name>A0ABV8PHJ4_9FLAO</name>
<dbReference type="EMBL" id="JBHSCL010000002">
    <property type="protein sequence ID" value="MFC4218605.1"/>
    <property type="molecule type" value="Genomic_DNA"/>
</dbReference>
<sequence length="285" mass="32563">MTPSQRLKEIILKAEQIIEDFEIDESKIEEYNDESGEDLSVEQLRKMFKQAIVNYIDINSKVEYKGDTHIPLGSSKLYGLPHLPDSIDFPEDQVFFAQINLSDIAECDANNVFPNKGIIYFFGDYYGDGACFTYYYDGPIDTLKIKEYPKSEYLEASSISLFMKNNRLEPIEFSRYSGGVSFDFTMAGCDNDPIIDIAEKLEKVLKKKLGNDISDPTYDCYLLGSPTFWQEEEEDFDPDTSKLVFCIGYEDGNYNYFVNAENGIVNTDEVFVQDGFDSYAIYSGT</sequence>
<accession>A0ABV8PHJ4</accession>
<keyword evidence="2" id="KW-1185">Reference proteome</keyword>
<dbReference type="InterPro" id="IPR035948">
    <property type="entry name" value="YwqG-like_sf"/>
</dbReference>
<dbReference type="InterPro" id="IPR015315">
    <property type="entry name" value="DUF1963"/>
</dbReference>
<dbReference type="Proteomes" id="UP001595841">
    <property type="component" value="Unassembled WGS sequence"/>
</dbReference>
<dbReference type="Gene3D" id="2.30.320.10">
    <property type="entry name" value="YwqG-like"/>
    <property type="match status" value="1"/>
</dbReference>
<reference evidence="2" key="1">
    <citation type="journal article" date="2019" name="Int. J. Syst. Evol. Microbiol.">
        <title>The Global Catalogue of Microorganisms (GCM) 10K type strain sequencing project: providing services to taxonomists for standard genome sequencing and annotation.</title>
        <authorList>
            <consortium name="The Broad Institute Genomics Platform"/>
            <consortium name="The Broad Institute Genome Sequencing Center for Infectious Disease"/>
            <person name="Wu L."/>
            <person name="Ma J."/>
        </authorList>
    </citation>
    <scope>NUCLEOTIDE SEQUENCE [LARGE SCALE GENOMIC DNA]</scope>
    <source>
        <strain evidence="2">CGMCC 1.15774</strain>
    </source>
</reference>